<comment type="caution">
    <text evidence="5">The sequence shown here is derived from an EMBL/GenBank/DDBJ whole genome shotgun (WGS) entry which is preliminary data.</text>
</comment>
<gene>
    <name evidence="5" type="ORF">PCC6912_04080</name>
</gene>
<feature type="chain" id="PRO_5019291026" evidence="4">
    <location>
        <begin position="24"/>
        <end position="268"/>
    </location>
</feature>
<dbReference type="InterPro" id="IPR011990">
    <property type="entry name" value="TPR-like_helical_dom_sf"/>
</dbReference>
<evidence type="ECO:0000256" key="4">
    <source>
        <dbReference type="SAM" id="SignalP"/>
    </source>
</evidence>
<dbReference type="AlphaFoldDB" id="A0A433NRV5"/>
<dbReference type="Proteomes" id="UP000268857">
    <property type="component" value="Unassembled WGS sequence"/>
</dbReference>
<keyword evidence="2 3" id="KW-0802">TPR repeat</keyword>
<feature type="signal peptide" evidence="4">
    <location>
        <begin position="1"/>
        <end position="23"/>
    </location>
</feature>
<feature type="repeat" description="TPR" evidence="3">
    <location>
        <begin position="140"/>
        <end position="173"/>
    </location>
</feature>
<dbReference type="SUPFAM" id="SSF48452">
    <property type="entry name" value="TPR-like"/>
    <property type="match status" value="1"/>
</dbReference>
<accession>A0A433NRV5</accession>
<dbReference type="GO" id="GO:0009279">
    <property type="term" value="C:cell outer membrane"/>
    <property type="evidence" value="ECO:0007669"/>
    <property type="project" value="TreeGrafter"/>
</dbReference>
<dbReference type="PANTHER" id="PTHR44858">
    <property type="entry name" value="TETRATRICOPEPTIDE REPEAT PROTEIN 6"/>
    <property type="match status" value="1"/>
</dbReference>
<dbReference type="Gene3D" id="1.25.40.10">
    <property type="entry name" value="Tetratricopeptide repeat domain"/>
    <property type="match status" value="2"/>
</dbReference>
<evidence type="ECO:0000313" key="5">
    <source>
        <dbReference type="EMBL" id="RUR86965.1"/>
    </source>
</evidence>
<keyword evidence="1" id="KW-0677">Repeat</keyword>
<dbReference type="OrthoDB" id="479590at2"/>
<dbReference type="EMBL" id="RSCJ01000001">
    <property type="protein sequence ID" value="RUR86965.1"/>
    <property type="molecule type" value="Genomic_DNA"/>
</dbReference>
<dbReference type="STRING" id="211165.GCA_000317285_05322"/>
<organism evidence="5 6">
    <name type="scientific">Chlorogloeopsis fritschii PCC 6912</name>
    <dbReference type="NCBI Taxonomy" id="211165"/>
    <lineage>
        <taxon>Bacteria</taxon>
        <taxon>Bacillati</taxon>
        <taxon>Cyanobacteriota</taxon>
        <taxon>Cyanophyceae</taxon>
        <taxon>Nostocales</taxon>
        <taxon>Chlorogloeopsidaceae</taxon>
        <taxon>Chlorogloeopsis</taxon>
    </lineage>
</organism>
<evidence type="ECO:0000313" key="6">
    <source>
        <dbReference type="Proteomes" id="UP000268857"/>
    </source>
</evidence>
<evidence type="ECO:0000256" key="3">
    <source>
        <dbReference type="PROSITE-ProRule" id="PRU00339"/>
    </source>
</evidence>
<dbReference type="Pfam" id="PF13174">
    <property type="entry name" value="TPR_6"/>
    <property type="match status" value="1"/>
</dbReference>
<dbReference type="InterPro" id="IPR019734">
    <property type="entry name" value="TPR_rpt"/>
</dbReference>
<dbReference type="PANTHER" id="PTHR44858:SF1">
    <property type="entry name" value="UDP-N-ACETYLGLUCOSAMINE--PEPTIDE N-ACETYLGLUCOSAMINYLTRANSFERASE SPINDLY-RELATED"/>
    <property type="match status" value="1"/>
</dbReference>
<feature type="repeat" description="TPR" evidence="3">
    <location>
        <begin position="72"/>
        <end position="105"/>
    </location>
</feature>
<dbReference type="Pfam" id="PF00515">
    <property type="entry name" value="TPR_1"/>
    <property type="match status" value="1"/>
</dbReference>
<evidence type="ECO:0000256" key="2">
    <source>
        <dbReference type="ARBA" id="ARBA00022803"/>
    </source>
</evidence>
<dbReference type="PROSITE" id="PS50005">
    <property type="entry name" value="TPR"/>
    <property type="match status" value="3"/>
</dbReference>
<name>A0A433NRV5_CHLFR</name>
<reference evidence="5 6" key="1">
    <citation type="journal article" date="2019" name="Genome Biol. Evol.">
        <title>Day and night: Metabolic profiles and evolutionary relationships of six axenic non-marine cyanobacteria.</title>
        <authorList>
            <person name="Will S.E."/>
            <person name="Henke P."/>
            <person name="Boedeker C."/>
            <person name="Huang S."/>
            <person name="Brinkmann H."/>
            <person name="Rohde M."/>
            <person name="Jarek M."/>
            <person name="Friedl T."/>
            <person name="Seufert S."/>
            <person name="Schumacher M."/>
            <person name="Overmann J."/>
            <person name="Neumann-Schaal M."/>
            <person name="Petersen J."/>
        </authorList>
    </citation>
    <scope>NUCLEOTIDE SEQUENCE [LARGE SCALE GENOMIC DNA]</scope>
    <source>
        <strain evidence="5 6">PCC 6912</strain>
    </source>
</reference>
<dbReference type="Pfam" id="PF13424">
    <property type="entry name" value="TPR_12"/>
    <property type="match status" value="1"/>
</dbReference>
<dbReference type="PROSITE" id="PS50293">
    <property type="entry name" value="TPR_REGION"/>
    <property type="match status" value="1"/>
</dbReference>
<dbReference type="InterPro" id="IPR050498">
    <property type="entry name" value="Ycf3"/>
</dbReference>
<keyword evidence="4" id="KW-0732">Signal</keyword>
<dbReference type="SMART" id="SM00028">
    <property type="entry name" value="TPR"/>
    <property type="match status" value="5"/>
</dbReference>
<protein>
    <submittedName>
        <fullName evidence="5">Uncharacterized protein</fullName>
    </submittedName>
</protein>
<dbReference type="RefSeq" id="WP_016879735.1">
    <property type="nucleotide sequence ID" value="NZ_AJLN01000116.1"/>
</dbReference>
<sequence length="268" mass="30221">MMRLIVILLSLLLVFGWAEAVMAQSQKPNITQEQLRKGDELTRAAFAATSKGDFATAEKYWTEIIEQFPDNPAIWSNRGNSRVSQNKLQEALADFNKAIELAPDITDPYLNRGTALEGLGRWEEAIADYDRILEIDPQDAMAYNNRGTAEVGLERWEDAIADYKKAMALAPNLVIARGNYALVLYETGQIEPAIREMKNIVRKYPNFADTRAALTAALWVNGQKGEAESNWVAASGLDPRYKDINWVKNIRRWPPSMVTALDKFLKLQ</sequence>
<feature type="repeat" description="TPR" evidence="3">
    <location>
        <begin position="106"/>
        <end position="139"/>
    </location>
</feature>
<evidence type="ECO:0000256" key="1">
    <source>
        <dbReference type="ARBA" id="ARBA00022737"/>
    </source>
</evidence>
<proteinExistence type="predicted"/>
<keyword evidence="6" id="KW-1185">Reference proteome</keyword>
<dbReference type="GO" id="GO:0046813">
    <property type="term" value="P:receptor-mediated virion attachment to host cell"/>
    <property type="evidence" value="ECO:0007669"/>
    <property type="project" value="TreeGrafter"/>
</dbReference>